<dbReference type="EMBL" id="CP045798">
    <property type="protein sequence ID" value="QNB46369.1"/>
    <property type="molecule type" value="Genomic_DNA"/>
</dbReference>
<dbReference type="Pfam" id="PF14276">
    <property type="entry name" value="DUF4363"/>
    <property type="match status" value="1"/>
</dbReference>
<organism evidence="1 2">
    <name type="scientific">Thermanaerosceptrum fracticalcis</name>
    <dbReference type="NCBI Taxonomy" id="1712410"/>
    <lineage>
        <taxon>Bacteria</taxon>
        <taxon>Bacillati</taxon>
        <taxon>Bacillota</taxon>
        <taxon>Clostridia</taxon>
        <taxon>Eubacteriales</taxon>
        <taxon>Peptococcaceae</taxon>
        <taxon>Thermanaerosceptrum</taxon>
    </lineage>
</organism>
<keyword evidence="2" id="KW-1185">Reference proteome</keyword>
<proteinExistence type="predicted"/>
<dbReference type="Proteomes" id="UP000515847">
    <property type="component" value="Chromosome"/>
</dbReference>
<gene>
    <name evidence="1" type="ORF">BR63_08600</name>
</gene>
<evidence type="ECO:0000313" key="1">
    <source>
        <dbReference type="EMBL" id="QNB46369.1"/>
    </source>
</evidence>
<protein>
    <submittedName>
        <fullName evidence="1">DUF4363 family protein</fullName>
    </submittedName>
</protein>
<dbReference type="OrthoDB" id="3034917at2"/>
<evidence type="ECO:0000313" key="2">
    <source>
        <dbReference type="Proteomes" id="UP000515847"/>
    </source>
</evidence>
<dbReference type="InterPro" id="IPR025373">
    <property type="entry name" value="DUF4363"/>
</dbReference>
<dbReference type="AlphaFoldDB" id="A0A7G6E2R5"/>
<dbReference type="RefSeq" id="WP_051965772.1">
    <property type="nucleotide sequence ID" value="NZ_CP045798.1"/>
</dbReference>
<accession>A0A7G6E2R5</accession>
<reference evidence="1 2" key="1">
    <citation type="journal article" date="2019" name="Front. Microbiol.">
        <title>Thermoanaerosceptrum fracticalcis gen. nov. sp. nov., a Novel Fumarate-Fermenting Microorganism From a Deep Fractured Carbonate Aquifer of the US Great Basin.</title>
        <authorList>
            <person name="Hamilton-Brehm S.D."/>
            <person name="Stewart L.E."/>
            <person name="Zavarin M."/>
            <person name="Caldwell M."/>
            <person name="Lawson P.A."/>
            <person name="Onstott T.C."/>
            <person name="Grzymski J."/>
            <person name="Neveux I."/>
            <person name="Lollar B.S."/>
            <person name="Russell C.E."/>
            <person name="Moser D.P."/>
        </authorList>
    </citation>
    <scope>NUCLEOTIDE SEQUENCE [LARGE SCALE GENOMIC DNA]</scope>
    <source>
        <strain evidence="1 2">DRI-13</strain>
    </source>
</reference>
<sequence length="129" mass="15229">MKKYAVPIALFSLLVFLLAFGWGVYLFLEESANSFLNLAQDIINPVKQEQWEKAKDSFAQSEKNWHKINKYWPMIIHHQEMDRIEESMSKLKGYLENEDKTEALAELNVLIRYIRHIPSKEAVNLQNIF</sequence>
<name>A0A7G6E2R5_THEFR</name>
<dbReference type="KEGG" id="tfr:BR63_08600"/>